<sequence>MSTSDHNPPIQTPNAPSLLGDIQNPKLIWAKGALFLVLGMLSAAILVARMPGLTEIALLCICIWAFCRAYYFAFYVIQHYVDPTYKFAGLGSFAKYICKHRRPSDRDSRNDQSIK</sequence>
<reference evidence="2 3" key="1">
    <citation type="submission" date="2019-03" db="EMBL/GenBank/DDBJ databases">
        <title>Deep-cultivation of Planctomycetes and their phenomic and genomic characterization uncovers novel biology.</title>
        <authorList>
            <person name="Wiegand S."/>
            <person name="Jogler M."/>
            <person name="Boedeker C."/>
            <person name="Pinto D."/>
            <person name="Vollmers J."/>
            <person name="Rivas-Marin E."/>
            <person name="Kohn T."/>
            <person name="Peeters S.H."/>
            <person name="Heuer A."/>
            <person name="Rast P."/>
            <person name="Oberbeckmann S."/>
            <person name="Bunk B."/>
            <person name="Jeske O."/>
            <person name="Meyerdierks A."/>
            <person name="Storesund J.E."/>
            <person name="Kallscheuer N."/>
            <person name="Luecker S."/>
            <person name="Lage O.M."/>
            <person name="Pohl T."/>
            <person name="Merkel B.J."/>
            <person name="Hornburger P."/>
            <person name="Mueller R.-W."/>
            <person name="Bruemmer F."/>
            <person name="Labrenz M."/>
            <person name="Spormann A.M."/>
            <person name="Op den Camp H."/>
            <person name="Overmann J."/>
            <person name="Amann R."/>
            <person name="Jetten M.S.M."/>
            <person name="Mascher T."/>
            <person name="Medema M.H."/>
            <person name="Devos D.P."/>
            <person name="Kaster A.-K."/>
            <person name="Ovreas L."/>
            <person name="Rohde M."/>
            <person name="Galperin M.Y."/>
            <person name="Jogler C."/>
        </authorList>
    </citation>
    <scope>NUCLEOTIDE SEQUENCE [LARGE SCALE GENOMIC DNA]</scope>
    <source>
        <strain evidence="2 3">Enr13</strain>
    </source>
</reference>
<evidence type="ECO:0000256" key="1">
    <source>
        <dbReference type="SAM" id="Phobius"/>
    </source>
</evidence>
<dbReference type="Proteomes" id="UP000319004">
    <property type="component" value="Chromosome"/>
</dbReference>
<keyword evidence="1" id="KW-1133">Transmembrane helix</keyword>
<organism evidence="2 3">
    <name type="scientific">Stieleria neptunia</name>
    <dbReference type="NCBI Taxonomy" id="2527979"/>
    <lineage>
        <taxon>Bacteria</taxon>
        <taxon>Pseudomonadati</taxon>
        <taxon>Planctomycetota</taxon>
        <taxon>Planctomycetia</taxon>
        <taxon>Pirellulales</taxon>
        <taxon>Pirellulaceae</taxon>
        <taxon>Stieleria</taxon>
    </lineage>
</organism>
<dbReference type="AlphaFoldDB" id="A0A518HZ31"/>
<gene>
    <name evidence="2" type="ORF">Enr13x_60120</name>
</gene>
<feature type="transmembrane region" description="Helical" evidence="1">
    <location>
        <begin position="56"/>
        <end position="77"/>
    </location>
</feature>
<evidence type="ECO:0000313" key="2">
    <source>
        <dbReference type="EMBL" id="QDV46108.1"/>
    </source>
</evidence>
<feature type="transmembrane region" description="Helical" evidence="1">
    <location>
        <begin position="28"/>
        <end position="49"/>
    </location>
</feature>
<accession>A0A518HZ31</accession>
<dbReference type="OrthoDB" id="286647at2"/>
<dbReference type="KEGG" id="snep:Enr13x_60120"/>
<evidence type="ECO:0000313" key="3">
    <source>
        <dbReference type="Proteomes" id="UP000319004"/>
    </source>
</evidence>
<name>A0A518HZ31_9BACT</name>
<proteinExistence type="predicted"/>
<dbReference type="RefSeq" id="WP_145390273.1">
    <property type="nucleotide sequence ID" value="NZ_CP037423.1"/>
</dbReference>
<dbReference type="EMBL" id="CP037423">
    <property type="protein sequence ID" value="QDV46108.1"/>
    <property type="molecule type" value="Genomic_DNA"/>
</dbReference>
<protein>
    <submittedName>
        <fullName evidence="2">Uncharacterized protein</fullName>
    </submittedName>
</protein>
<keyword evidence="3" id="KW-1185">Reference proteome</keyword>
<keyword evidence="1" id="KW-0472">Membrane</keyword>
<keyword evidence="1" id="KW-0812">Transmembrane</keyword>